<dbReference type="Pfam" id="PF00144">
    <property type="entry name" value="Beta-lactamase"/>
    <property type="match status" value="1"/>
</dbReference>
<feature type="chain" id="PRO_5012635345" evidence="1">
    <location>
        <begin position="21"/>
        <end position="355"/>
    </location>
</feature>
<dbReference type="InterPro" id="IPR001466">
    <property type="entry name" value="Beta-lactam-related"/>
</dbReference>
<name>A0A1M5HPK0_9SPHI</name>
<sequence>MKIKLIVFALLISGSFKSVAQVKHKELLSQLTDSVKHPAFNGLHSILIAKGNDLLYEQYFNGYGKDSLHDTRSSFKSIASLLVGIAIDKGMIKSTQQKMLDFFPEYPALKDDPLKREITIQQLLDMQAGFDCEEFNGTKDCEEQMEQTKNWVKYSLELPMKDAPGTVWSYTSIEPVIIGGIIRKAANMPVMDFAKKYLFDPLQISNYRWTLDATGNPNTAGSFFIRPIDMIKIGQMVRDQGKWKGKQIISKEWIKKSTVCNIPIPDFSNMKFSKSKTGIPQPTFYGSYWYREKLKTKNLEEEVLFASGNGGQFMFILKKLDLVVMFNQGYYGNAKAKRAFDLMVQYIIPAFTDKN</sequence>
<evidence type="ECO:0000256" key="1">
    <source>
        <dbReference type="SAM" id="SignalP"/>
    </source>
</evidence>
<dbReference type="Proteomes" id="UP000184287">
    <property type="component" value="Unassembled WGS sequence"/>
</dbReference>
<evidence type="ECO:0000313" key="4">
    <source>
        <dbReference type="Proteomes" id="UP000184287"/>
    </source>
</evidence>
<dbReference type="InterPro" id="IPR012338">
    <property type="entry name" value="Beta-lactam/transpept-like"/>
</dbReference>
<accession>A0A1M5HPK0</accession>
<proteinExistence type="predicted"/>
<gene>
    <name evidence="3" type="ORF">SAMN04488522_104753</name>
</gene>
<reference evidence="4" key="1">
    <citation type="submission" date="2016-11" db="EMBL/GenBank/DDBJ databases">
        <authorList>
            <person name="Varghese N."/>
            <person name="Submissions S."/>
        </authorList>
    </citation>
    <scope>NUCLEOTIDE SEQUENCE [LARGE SCALE GENOMIC DNA]</scope>
    <source>
        <strain evidence="4">DSM 16990</strain>
    </source>
</reference>
<organism evidence="3 4">
    <name type="scientific">Pedobacter caeni</name>
    <dbReference type="NCBI Taxonomy" id="288992"/>
    <lineage>
        <taxon>Bacteria</taxon>
        <taxon>Pseudomonadati</taxon>
        <taxon>Bacteroidota</taxon>
        <taxon>Sphingobacteriia</taxon>
        <taxon>Sphingobacteriales</taxon>
        <taxon>Sphingobacteriaceae</taxon>
        <taxon>Pedobacter</taxon>
    </lineage>
</organism>
<dbReference type="Gene3D" id="3.40.710.10">
    <property type="entry name" value="DD-peptidase/beta-lactamase superfamily"/>
    <property type="match status" value="1"/>
</dbReference>
<dbReference type="InterPro" id="IPR050789">
    <property type="entry name" value="Diverse_Enzym_Activities"/>
</dbReference>
<keyword evidence="1" id="KW-0732">Signal</keyword>
<dbReference type="RefSeq" id="WP_073233518.1">
    <property type="nucleotide sequence ID" value="NZ_FQUQ01000004.1"/>
</dbReference>
<dbReference type="PANTHER" id="PTHR43283">
    <property type="entry name" value="BETA-LACTAMASE-RELATED"/>
    <property type="match status" value="1"/>
</dbReference>
<dbReference type="STRING" id="288992.SAMN04488522_104753"/>
<dbReference type="PANTHER" id="PTHR43283:SF7">
    <property type="entry name" value="BETA-LACTAMASE-RELATED DOMAIN-CONTAINING PROTEIN"/>
    <property type="match status" value="1"/>
</dbReference>
<protein>
    <submittedName>
        <fullName evidence="3">CubicO group peptidase, beta-lactamase class C family</fullName>
    </submittedName>
</protein>
<feature type="domain" description="Beta-lactamase-related" evidence="2">
    <location>
        <begin position="45"/>
        <end position="327"/>
    </location>
</feature>
<dbReference type="SUPFAM" id="SSF56601">
    <property type="entry name" value="beta-lactamase/transpeptidase-like"/>
    <property type="match status" value="1"/>
</dbReference>
<evidence type="ECO:0000313" key="3">
    <source>
        <dbReference type="EMBL" id="SHG17855.1"/>
    </source>
</evidence>
<keyword evidence="4" id="KW-1185">Reference proteome</keyword>
<dbReference type="OrthoDB" id="9773047at2"/>
<dbReference type="AlphaFoldDB" id="A0A1M5HPK0"/>
<feature type="signal peptide" evidence="1">
    <location>
        <begin position="1"/>
        <end position="20"/>
    </location>
</feature>
<evidence type="ECO:0000259" key="2">
    <source>
        <dbReference type="Pfam" id="PF00144"/>
    </source>
</evidence>
<dbReference type="EMBL" id="FQUQ01000004">
    <property type="protein sequence ID" value="SHG17855.1"/>
    <property type="molecule type" value="Genomic_DNA"/>
</dbReference>